<dbReference type="Gene3D" id="3.20.20.140">
    <property type="entry name" value="Metal-dependent hydrolases"/>
    <property type="match status" value="1"/>
</dbReference>
<dbReference type="Pfam" id="PF17657">
    <property type="entry name" value="DNA_pol3_finger"/>
    <property type="match status" value="1"/>
</dbReference>
<gene>
    <name evidence="12" type="ORF">SAMN05660649_00272</name>
</gene>
<dbReference type="Pfam" id="PF14579">
    <property type="entry name" value="HHH_6"/>
    <property type="match status" value="1"/>
</dbReference>
<evidence type="ECO:0000256" key="8">
    <source>
        <dbReference type="ARBA" id="ARBA00022932"/>
    </source>
</evidence>
<evidence type="ECO:0000256" key="10">
    <source>
        <dbReference type="ARBA" id="ARBA00049244"/>
    </source>
</evidence>
<evidence type="ECO:0000256" key="4">
    <source>
        <dbReference type="ARBA" id="ARBA00019114"/>
    </source>
</evidence>
<dbReference type="SUPFAM" id="SSF89550">
    <property type="entry name" value="PHP domain-like"/>
    <property type="match status" value="1"/>
</dbReference>
<dbReference type="Gene3D" id="2.40.50.140">
    <property type="entry name" value="Nucleic acid-binding proteins"/>
    <property type="match status" value="1"/>
</dbReference>
<evidence type="ECO:0000259" key="11">
    <source>
        <dbReference type="SMART" id="SM00481"/>
    </source>
</evidence>
<dbReference type="Gene3D" id="1.10.10.1600">
    <property type="entry name" value="Bacterial DNA polymerase III alpha subunit, thumb domain"/>
    <property type="match status" value="1"/>
</dbReference>
<keyword evidence="5" id="KW-0808">Transferase</keyword>
<dbReference type="InterPro" id="IPR004805">
    <property type="entry name" value="DnaE2/DnaE/PolC"/>
</dbReference>
<dbReference type="InterPro" id="IPR016195">
    <property type="entry name" value="Pol/histidinol_Pase-like"/>
</dbReference>
<keyword evidence="13" id="KW-1185">Reference proteome</keyword>
<comment type="similarity">
    <text evidence="2">Belongs to the DNA polymerase type-C family. DnaE subfamily.</text>
</comment>
<dbReference type="CDD" id="cd04485">
    <property type="entry name" value="DnaE_OBF"/>
    <property type="match status" value="1"/>
</dbReference>
<dbReference type="RefSeq" id="WP_092467947.1">
    <property type="nucleotide sequence ID" value="NZ_FOOX01000001.1"/>
</dbReference>
<evidence type="ECO:0000256" key="2">
    <source>
        <dbReference type="ARBA" id="ARBA00009496"/>
    </source>
</evidence>
<sequence>MFTHLHVHTEYSLLDGAARIKQLVETAAQSGMQSLAITDHGVMYGVVDFYKACHKKGIKPIIGCEVYVAPRTRHDRTPRIDDNLYHLVLLAENETGYRNLLEVVSTAFTEGFYYKPRVDKELLAAHSNGLIALSGCIAGEIASHVIKGDYGQAEQSASDYLDIFGRDNFYLEIQDHGFEDQKTANRGLLELHQKAGIPLVTTNDVHYVLREHSEMQDVLLCIQTGKTVDDPRRMKFQSQELYLKSEQEMALLFGELREAMDNTNRIAERCNVELEFGHFHLPFYTVPDGHTEDSYLRELCLKGIEWRFGEMNETLQQRMDYELKVIKQMGYSAYFLIVWDFIHFAREVGIPVGPGRGSAAGSLVAFVLGITNINPLKYNLLFERFLNPERVSMPDIDIDFCFERRTEVIDYVARKYGSDKVAQIATFGTMAAKAAIRDVGRALGMPYGDVDRIAKMVPNELKMTIEKALKESAELTAAYREDDQVKKLIDMASLLEGMPRHASTHAAGVVITQQPLTHYVPLCKASEGALSTQFPKDQVEELGLLKMDFLGLRTLTVIADAINMIYANRGVKIDIDEIPLDDPKAFELLCNGDGVGVFQLESSGMRAILRDLRPEVFEDIVALVALYRPGPLGSGMVDDFIKNKHGEQKVVYLHPKLEPILRDTYGVILYQEQVMRIASDLAGFTLGEADLLRRAMGKKKPEIIAGQRSKFVEGAVKNNVDAEIAGQVFDLMEYFAGYGFNKSHSAAYALVSYQTAYLKANYPVEFMAALLTSIKDNTDKVAVFIEECRRKSIDVLPPDVNVSGENFTVDGDKIRFGLAAIKNVGLNAVKWIIDERKNSGQLYKSFADFCQRMNTRMVNRRVMENLIKSGALDSLGHYRSQMLAAIDAGLGLAQASHKDRETGQLSLLDFWGEEIKNTLVVEMPDIREFPQGELLNMEKEALGLYVSGHPLSEYRESINRQATHQVAGLADLEERAEVTVGGMLGAIKKITTKKGDNMAFAVLEDLTGSVELVVFPRVYQQYVSLLKSDNPILVRGIVNQNGDESKIIVNSLEILNKRNFGELFIKIDQASPKLVSGIQAILCSFPGDCPVYIYFPKEKKLARADRRFWVNLDTTVVDELVKLLGINSIKIKHSMSDQDQAADVIS</sequence>
<dbReference type="InterPro" id="IPR004365">
    <property type="entry name" value="NA-bd_OB_tRNA"/>
</dbReference>
<accession>A0A1I2N6W8</accession>
<dbReference type="STRING" id="341036.SAMN05660649_00272"/>
<keyword evidence="8" id="KW-0239">DNA-directed DNA polymerase</keyword>
<dbReference type="PANTHER" id="PTHR32294">
    <property type="entry name" value="DNA POLYMERASE III SUBUNIT ALPHA"/>
    <property type="match status" value="1"/>
</dbReference>
<evidence type="ECO:0000256" key="7">
    <source>
        <dbReference type="ARBA" id="ARBA00022705"/>
    </source>
</evidence>
<dbReference type="GO" id="GO:0008408">
    <property type="term" value="F:3'-5' exonuclease activity"/>
    <property type="evidence" value="ECO:0007669"/>
    <property type="project" value="InterPro"/>
</dbReference>
<evidence type="ECO:0000256" key="5">
    <source>
        <dbReference type="ARBA" id="ARBA00022679"/>
    </source>
</evidence>
<evidence type="ECO:0000256" key="1">
    <source>
        <dbReference type="ARBA" id="ARBA00004496"/>
    </source>
</evidence>
<dbReference type="NCBIfam" id="NF005298">
    <property type="entry name" value="PRK06826.1"/>
    <property type="match status" value="1"/>
</dbReference>
<dbReference type="InterPro" id="IPR040982">
    <property type="entry name" value="DNA_pol3_finger"/>
</dbReference>
<dbReference type="OrthoDB" id="9803237at2"/>
<dbReference type="Pfam" id="PF02811">
    <property type="entry name" value="PHP"/>
    <property type="match status" value="1"/>
</dbReference>
<dbReference type="InterPro" id="IPR012340">
    <property type="entry name" value="NA-bd_OB-fold"/>
</dbReference>
<dbReference type="Pfam" id="PF07733">
    <property type="entry name" value="DNA_pol3_alpha"/>
    <property type="match status" value="1"/>
</dbReference>
<evidence type="ECO:0000256" key="6">
    <source>
        <dbReference type="ARBA" id="ARBA00022695"/>
    </source>
</evidence>
<dbReference type="InterPro" id="IPR011708">
    <property type="entry name" value="DNA_pol3_alpha_NTPase_dom"/>
</dbReference>
<dbReference type="GO" id="GO:0003887">
    <property type="term" value="F:DNA-directed DNA polymerase activity"/>
    <property type="evidence" value="ECO:0007669"/>
    <property type="project" value="UniProtKB-KW"/>
</dbReference>
<protein>
    <recommendedName>
        <fullName evidence="4">DNA polymerase III subunit alpha</fullName>
        <ecNumber evidence="3">2.7.7.7</ecNumber>
    </recommendedName>
</protein>
<keyword evidence="6" id="KW-0548">Nucleotidyltransferase</keyword>
<dbReference type="InterPro" id="IPR003141">
    <property type="entry name" value="Pol/His_phosphatase_N"/>
</dbReference>
<comment type="subcellular location">
    <subcellularLocation>
        <location evidence="1">Cytoplasm</location>
    </subcellularLocation>
</comment>
<dbReference type="Pfam" id="PF01336">
    <property type="entry name" value="tRNA_anti-codon"/>
    <property type="match status" value="1"/>
</dbReference>
<dbReference type="AlphaFoldDB" id="A0A1I2N6W8"/>
<proteinExistence type="inferred from homology"/>
<feature type="domain" description="Polymerase/histidinol phosphatase N-terminal" evidence="11">
    <location>
        <begin position="3"/>
        <end position="70"/>
    </location>
</feature>
<reference evidence="13" key="1">
    <citation type="submission" date="2016-10" db="EMBL/GenBank/DDBJ databases">
        <authorList>
            <person name="Varghese N."/>
            <person name="Submissions S."/>
        </authorList>
    </citation>
    <scope>NUCLEOTIDE SEQUENCE [LARGE SCALE GENOMIC DNA]</scope>
    <source>
        <strain evidence="13">DSM 17038</strain>
    </source>
</reference>
<dbReference type="EC" id="2.7.7.7" evidence="3"/>
<dbReference type="InterPro" id="IPR029460">
    <property type="entry name" value="DNAPol_HHH"/>
</dbReference>
<dbReference type="NCBIfam" id="TIGR00594">
    <property type="entry name" value="polc"/>
    <property type="match status" value="1"/>
</dbReference>
<dbReference type="NCBIfam" id="NF004226">
    <property type="entry name" value="PRK05673.1"/>
    <property type="match status" value="1"/>
</dbReference>
<dbReference type="SMART" id="SM00481">
    <property type="entry name" value="POLIIIAc"/>
    <property type="match status" value="1"/>
</dbReference>
<dbReference type="InterPro" id="IPR004013">
    <property type="entry name" value="PHP_dom"/>
</dbReference>
<dbReference type="GO" id="GO:0003676">
    <property type="term" value="F:nucleic acid binding"/>
    <property type="evidence" value="ECO:0007669"/>
    <property type="project" value="InterPro"/>
</dbReference>
<comment type="function">
    <text evidence="9">DNA polymerase III is a complex, multichain enzyme responsible for most of the replicative synthesis in bacteria. This DNA polymerase also exhibits 3' to 5' exonuclease activity. The alpha chain is the DNA polymerase.</text>
</comment>
<keyword evidence="7" id="KW-0235">DNA replication</keyword>
<dbReference type="Gene3D" id="1.10.150.870">
    <property type="match status" value="1"/>
</dbReference>
<comment type="catalytic activity">
    <reaction evidence="10">
        <text>DNA(n) + a 2'-deoxyribonucleoside 5'-triphosphate = DNA(n+1) + diphosphate</text>
        <dbReference type="Rhea" id="RHEA:22508"/>
        <dbReference type="Rhea" id="RHEA-COMP:17339"/>
        <dbReference type="Rhea" id="RHEA-COMP:17340"/>
        <dbReference type="ChEBI" id="CHEBI:33019"/>
        <dbReference type="ChEBI" id="CHEBI:61560"/>
        <dbReference type="ChEBI" id="CHEBI:173112"/>
        <dbReference type="EC" id="2.7.7.7"/>
    </reaction>
</comment>
<name>A0A1I2N6W8_9FIRM</name>
<dbReference type="GO" id="GO:0005737">
    <property type="term" value="C:cytoplasm"/>
    <property type="evidence" value="ECO:0007669"/>
    <property type="project" value="UniProtKB-SubCell"/>
</dbReference>
<dbReference type="InterPro" id="IPR041931">
    <property type="entry name" value="DNA_pol3_alpha_thumb_dom"/>
</dbReference>
<evidence type="ECO:0000313" key="12">
    <source>
        <dbReference type="EMBL" id="SFF97246.1"/>
    </source>
</evidence>
<evidence type="ECO:0000256" key="9">
    <source>
        <dbReference type="ARBA" id="ARBA00025611"/>
    </source>
</evidence>
<organism evidence="12 13">
    <name type="scientific">Desulfotruncus arcticus DSM 17038</name>
    <dbReference type="NCBI Taxonomy" id="1121424"/>
    <lineage>
        <taxon>Bacteria</taxon>
        <taxon>Bacillati</taxon>
        <taxon>Bacillota</taxon>
        <taxon>Clostridia</taxon>
        <taxon>Eubacteriales</taxon>
        <taxon>Desulfallaceae</taxon>
        <taxon>Desulfotruncus</taxon>
    </lineage>
</organism>
<dbReference type="EMBL" id="FOOX01000001">
    <property type="protein sequence ID" value="SFF97246.1"/>
    <property type="molecule type" value="Genomic_DNA"/>
</dbReference>
<dbReference type="GO" id="GO:0006260">
    <property type="term" value="P:DNA replication"/>
    <property type="evidence" value="ECO:0007669"/>
    <property type="project" value="UniProtKB-KW"/>
</dbReference>
<dbReference type="Proteomes" id="UP000199337">
    <property type="component" value="Unassembled WGS sequence"/>
</dbReference>
<dbReference type="CDD" id="cd12113">
    <property type="entry name" value="PHP_PolIIIA_DnaE3"/>
    <property type="match status" value="1"/>
</dbReference>
<evidence type="ECO:0000313" key="13">
    <source>
        <dbReference type="Proteomes" id="UP000199337"/>
    </source>
</evidence>
<dbReference type="PANTHER" id="PTHR32294:SF0">
    <property type="entry name" value="DNA POLYMERASE III SUBUNIT ALPHA"/>
    <property type="match status" value="1"/>
</dbReference>
<evidence type="ECO:0000256" key="3">
    <source>
        <dbReference type="ARBA" id="ARBA00012417"/>
    </source>
</evidence>